<dbReference type="Proteomes" id="UP000632849">
    <property type="component" value="Unassembled WGS sequence"/>
</dbReference>
<evidence type="ECO:0000313" key="1">
    <source>
        <dbReference type="EMBL" id="GHG15949.1"/>
    </source>
</evidence>
<dbReference type="RefSeq" id="WP_150227919.1">
    <property type="nucleotide sequence ID" value="NZ_BNBE01000003.1"/>
</dbReference>
<accession>A0A919BVP8</accession>
<reference evidence="1" key="1">
    <citation type="journal article" date="2014" name="Int. J. Syst. Evol. Microbiol.">
        <title>Complete genome sequence of Corynebacterium casei LMG S-19264T (=DSM 44701T), isolated from a smear-ripened cheese.</title>
        <authorList>
            <consortium name="US DOE Joint Genome Institute (JGI-PGF)"/>
            <person name="Walter F."/>
            <person name="Albersmeier A."/>
            <person name="Kalinowski J."/>
            <person name="Ruckert C."/>
        </authorList>
    </citation>
    <scope>NUCLEOTIDE SEQUENCE</scope>
    <source>
        <strain evidence="1">JCM 4122</strain>
    </source>
</reference>
<reference evidence="1" key="2">
    <citation type="submission" date="2020-09" db="EMBL/GenBank/DDBJ databases">
        <authorList>
            <person name="Sun Q."/>
            <person name="Ohkuma M."/>
        </authorList>
    </citation>
    <scope>NUCLEOTIDE SEQUENCE</scope>
    <source>
        <strain evidence="1">JCM 4122</strain>
    </source>
</reference>
<keyword evidence="2" id="KW-1185">Reference proteome</keyword>
<dbReference type="AlphaFoldDB" id="A0A919BVP8"/>
<dbReference type="SUPFAM" id="SSF50998">
    <property type="entry name" value="Quinoprotein alcohol dehydrogenase-like"/>
    <property type="match status" value="1"/>
</dbReference>
<sequence length="286" mass="30330">MSSIRAVILEHVRGEGLPPYERPRSGAPLARRDGTAVHGRTGAVTGVGEDGRVLWTHAFSGRPNAAHVSDGRVLVTTDSLEYTPWGHLGPALLLDLADGRLVAELRGARGAARDGGRFLLGLEGYGIFETREYDRDGAETDRWPSYGHYVVGSGVRVVEADRNTPTNNRVVRLLPGGGVTPGPRLSDPQPPKPVVLPDGTVLVLDGGQVLAVGRDLDTAVLVRLKDLSGDRAIRTLRWDGRDRLVASIAEPHPADPATYALDTWTLRLSHGGPGVGTAPSPAGAEP</sequence>
<dbReference type="GeneID" id="95658986"/>
<protein>
    <submittedName>
        <fullName evidence="1">Uncharacterized protein</fullName>
    </submittedName>
</protein>
<comment type="caution">
    <text evidence="1">The sequence shown here is derived from an EMBL/GenBank/DDBJ whole genome shotgun (WGS) entry which is preliminary data.</text>
</comment>
<proteinExistence type="predicted"/>
<organism evidence="1 2">
    <name type="scientific">Streptomyces filamentosus</name>
    <name type="common">Streptomyces roseosporus</name>
    <dbReference type="NCBI Taxonomy" id="67294"/>
    <lineage>
        <taxon>Bacteria</taxon>
        <taxon>Bacillati</taxon>
        <taxon>Actinomycetota</taxon>
        <taxon>Actinomycetes</taxon>
        <taxon>Kitasatosporales</taxon>
        <taxon>Streptomycetaceae</taxon>
        <taxon>Streptomyces</taxon>
    </lineage>
</organism>
<dbReference type="InterPro" id="IPR011047">
    <property type="entry name" value="Quinoprotein_ADH-like_sf"/>
</dbReference>
<name>A0A919BVP8_STRFL</name>
<dbReference type="EMBL" id="BNBE01000003">
    <property type="protein sequence ID" value="GHG15949.1"/>
    <property type="molecule type" value="Genomic_DNA"/>
</dbReference>
<gene>
    <name evidence="1" type="ORF">GCM10017667_57060</name>
</gene>
<evidence type="ECO:0000313" key="2">
    <source>
        <dbReference type="Proteomes" id="UP000632849"/>
    </source>
</evidence>